<proteinExistence type="predicted"/>
<sequence length="96" mass="10976">MEDPEKKPLNKGGKGDDSEKKDPNKKEEEEKGCCDKFAACIEATCKFLYKITVATCNAIKSCLAFFWYPVKERCCLCIDNCDKKLNPWKDPSYTHV</sequence>
<evidence type="ECO:0000256" key="1">
    <source>
        <dbReference type="SAM" id="MobiDB-lite"/>
    </source>
</evidence>
<dbReference type="EMBL" id="GL983925">
    <property type="protein sequence ID" value="EGR30968.1"/>
    <property type="molecule type" value="Genomic_DNA"/>
</dbReference>
<accession>G0QUW3</accession>
<dbReference type="RefSeq" id="XP_004034435.1">
    <property type="nucleotide sequence ID" value="XM_004034388.1"/>
</dbReference>
<gene>
    <name evidence="2" type="ORF">IMG5_119830</name>
</gene>
<name>G0QUW3_ICHMU</name>
<keyword evidence="3" id="KW-1185">Reference proteome</keyword>
<dbReference type="OMA" id="LAFIWYP"/>
<organism evidence="2 3">
    <name type="scientific">Ichthyophthirius multifiliis</name>
    <name type="common">White spot disease agent</name>
    <name type="synonym">Ich</name>
    <dbReference type="NCBI Taxonomy" id="5932"/>
    <lineage>
        <taxon>Eukaryota</taxon>
        <taxon>Sar</taxon>
        <taxon>Alveolata</taxon>
        <taxon>Ciliophora</taxon>
        <taxon>Intramacronucleata</taxon>
        <taxon>Oligohymenophorea</taxon>
        <taxon>Hymenostomatida</taxon>
        <taxon>Ophryoglenina</taxon>
        <taxon>Ichthyophthirius</taxon>
    </lineage>
</organism>
<dbReference type="eggNOG" id="ENOG502SZXR">
    <property type="taxonomic scope" value="Eukaryota"/>
</dbReference>
<evidence type="ECO:0000313" key="2">
    <source>
        <dbReference type="EMBL" id="EGR30968.1"/>
    </source>
</evidence>
<reference evidence="2 3" key="1">
    <citation type="submission" date="2011-07" db="EMBL/GenBank/DDBJ databases">
        <authorList>
            <person name="Coyne R."/>
            <person name="Brami D."/>
            <person name="Johnson J."/>
            <person name="Hostetler J."/>
            <person name="Hannick L."/>
            <person name="Clark T."/>
            <person name="Cassidy-Hanley D."/>
            <person name="Inman J."/>
        </authorList>
    </citation>
    <scope>NUCLEOTIDE SEQUENCE [LARGE SCALE GENOMIC DNA]</scope>
    <source>
        <strain evidence="2 3">G5</strain>
    </source>
</reference>
<evidence type="ECO:0000313" key="3">
    <source>
        <dbReference type="Proteomes" id="UP000008983"/>
    </source>
</evidence>
<dbReference type="Proteomes" id="UP000008983">
    <property type="component" value="Unassembled WGS sequence"/>
</dbReference>
<dbReference type="InParanoid" id="G0QUW3"/>
<feature type="region of interest" description="Disordered" evidence="1">
    <location>
        <begin position="1"/>
        <end position="31"/>
    </location>
</feature>
<dbReference type="GeneID" id="14907093"/>
<dbReference type="OrthoDB" id="300643at2759"/>
<dbReference type="AlphaFoldDB" id="G0QUW3"/>
<protein>
    <submittedName>
        <fullName evidence="2">Uncharacterized protein</fullName>
    </submittedName>
</protein>